<proteinExistence type="predicted"/>
<evidence type="ECO:0000256" key="1">
    <source>
        <dbReference type="SAM" id="Phobius"/>
    </source>
</evidence>
<feature type="transmembrane region" description="Helical" evidence="1">
    <location>
        <begin position="21"/>
        <end position="46"/>
    </location>
</feature>
<dbReference type="EMBL" id="FUKP01000017">
    <property type="protein sequence ID" value="SJN19790.1"/>
    <property type="molecule type" value="Genomic_DNA"/>
</dbReference>
<accession>A0A1R4IIX9</accession>
<dbReference type="Proteomes" id="UP000196230">
    <property type="component" value="Unassembled WGS sequence"/>
</dbReference>
<gene>
    <name evidence="2" type="ORF">FM125_02765</name>
</gene>
<reference evidence="2 3" key="1">
    <citation type="submission" date="2017-02" db="EMBL/GenBank/DDBJ databases">
        <authorList>
            <person name="Peterson S.W."/>
        </authorList>
    </citation>
    <scope>NUCLEOTIDE SEQUENCE [LARGE SCALE GENOMIC DNA]</scope>
    <source>
        <strain evidence="2 3">2B3F</strain>
    </source>
</reference>
<feature type="transmembrane region" description="Helical" evidence="1">
    <location>
        <begin position="94"/>
        <end position="112"/>
    </location>
</feature>
<keyword evidence="1" id="KW-0812">Transmembrane</keyword>
<keyword evidence="1" id="KW-0472">Membrane</keyword>
<dbReference type="RefSeq" id="WP_087133584.1">
    <property type="nucleotide sequence ID" value="NZ_FUKP01000017.1"/>
</dbReference>
<evidence type="ECO:0000313" key="2">
    <source>
        <dbReference type="EMBL" id="SJN19790.1"/>
    </source>
</evidence>
<protein>
    <submittedName>
        <fullName evidence="2">Uncharacterized protein</fullName>
    </submittedName>
</protein>
<sequence>MSTAGGGVHGQPSVGHDRTNLLLPITVAFVLLPLAVVLLRAVFVGFGWISGLYLAVLGLPHALCGAAVAAALWRLPRANPEHEPTPGVVLGRRLRHLLTACWVLGVLAILVHPDYTDAPGGDGFFFATSLLADALGTSDEVLAL</sequence>
<evidence type="ECO:0000313" key="3">
    <source>
        <dbReference type="Proteomes" id="UP000196230"/>
    </source>
</evidence>
<name>A0A1R4IIX9_9MICC</name>
<organism evidence="2 3">
    <name type="scientific">Micrococcus lylae</name>
    <dbReference type="NCBI Taxonomy" id="1273"/>
    <lineage>
        <taxon>Bacteria</taxon>
        <taxon>Bacillati</taxon>
        <taxon>Actinomycetota</taxon>
        <taxon>Actinomycetes</taxon>
        <taxon>Micrococcales</taxon>
        <taxon>Micrococcaceae</taxon>
        <taxon>Micrococcus</taxon>
    </lineage>
</organism>
<feature type="transmembrane region" description="Helical" evidence="1">
    <location>
        <begin position="52"/>
        <end position="73"/>
    </location>
</feature>
<keyword evidence="1" id="KW-1133">Transmembrane helix</keyword>
<dbReference type="AlphaFoldDB" id="A0A1R4IIX9"/>